<organism evidence="5 6">
    <name type="scientific">Methylobacterium dankookense</name>
    <dbReference type="NCBI Taxonomy" id="560405"/>
    <lineage>
        <taxon>Bacteria</taxon>
        <taxon>Pseudomonadati</taxon>
        <taxon>Pseudomonadota</taxon>
        <taxon>Alphaproteobacteria</taxon>
        <taxon>Hyphomicrobiales</taxon>
        <taxon>Methylobacteriaceae</taxon>
        <taxon>Methylobacterium</taxon>
    </lineage>
</organism>
<dbReference type="PANTHER" id="PTHR45138">
    <property type="entry name" value="REGULATORY COMPONENTS OF SENSORY TRANSDUCTION SYSTEM"/>
    <property type="match status" value="1"/>
</dbReference>
<feature type="transmembrane region" description="Helical" evidence="3">
    <location>
        <begin position="62"/>
        <end position="81"/>
    </location>
</feature>
<dbReference type="Gene3D" id="3.30.70.270">
    <property type="match status" value="1"/>
</dbReference>
<accession>A0A564G4J4</accession>
<dbReference type="GO" id="GO:0043709">
    <property type="term" value="P:cell adhesion involved in single-species biofilm formation"/>
    <property type="evidence" value="ECO:0007669"/>
    <property type="project" value="TreeGrafter"/>
</dbReference>
<sequence>MQIDLPTLWYLTIGTLLLSAAMTLWERQAHPRRARELGLWAGACLVFALGCVVAMSRQHFPGVTGAALTNLLMVSGYLLVLQGAAWLDGRPRLLRPALALAGLALVWAIAGTHFPAAFWNHVAALPIALASGLTAWTLLRSRTVRGLRSRPVAVAVSAGHGLFYLLRALVAPVLVAAYGEALLPVFAKVTMFEAVLYSVAMPMAFLALVREEAQGRLLAASRTDHLTGLPNRHGFFEDAGRILVAQAADRPVSLLAFDLDHFKAINDRHGHAAGDAVLRLFAEVARDMAGPDAVLVRLGGEEFAALLPGAGGGSARQVGERIAQRFAAAAARRDGLDIPATVSIGLAESRSGPGDLPLLLSAADRALYRAKALGRNRIEVAEPARAAA</sequence>
<keyword evidence="3" id="KW-0472">Membrane</keyword>
<comment type="catalytic activity">
    <reaction evidence="2">
        <text>2 GTP = 3',3'-c-di-GMP + 2 diphosphate</text>
        <dbReference type="Rhea" id="RHEA:24898"/>
        <dbReference type="ChEBI" id="CHEBI:33019"/>
        <dbReference type="ChEBI" id="CHEBI:37565"/>
        <dbReference type="ChEBI" id="CHEBI:58805"/>
        <dbReference type="EC" id="2.7.7.65"/>
    </reaction>
</comment>
<dbReference type="InterPro" id="IPR050469">
    <property type="entry name" value="Diguanylate_Cyclase"/>
</dbReference>
<dbReference type="InterPro" id="IPR043128">
    <property type="entry name" value="Rev_trsase/Diguanyl_cyclase"/>
</dbReference>
<dbReference type="EC" id="2.7.7.65" evidence="1"/>
<dbReference type="GO" id="GO:0052621">
    <property type="term" value="F:diguanylate cyclase activity"/>
    <property type="evidence" value="ECO:0007669"/>
    <property type="project" value="UniProtKB-EC"/>
</dbReference>
<dbReference type="AlphaFoldDB" id="A0A564G4J4"/>
<feature type="transmembrane region" description="Helical" evidence="3">
    <location>
        <begin position="151"/>
        <end position="179"/>
    </location>
</feature>
<dbReference type="EMBL" id="CABFVH010000042">
    <property type="protein sequence ID" value="VUF14916.1"/>
    <property type="molecule type" value="Genomic_DNA"/>
</dbReference>
<name>A0A564G4J4_9HYPH</name>
<evidence type="ECO:0000313" key="6">
    <source>
        <dbReference type="Proteomes" id="UP000401717"/>
    </source>
</evidence>
<gene>
    <name evidence="5" type="primary">yedQ</name>
    <name evidence="5" type="ORF">MTDSW087_04642</name>
</gene>
<keyword evidence="3" id="KW-0812">Transmembrane</keyword>
<dbReference type="InterPro" id="IPR000160">
    <property type="entry name" value="GGDEF_dom"/>
</dbReference>
<dbReference type="GO" id="GO:0005886">
    <property type="term" value="C:plasma membrane"/>
    <property type="evidence" value="ECO:0007669"/>
    <property type="project" value="TreeGrafter"/>
</dbReference>
<dbReference type="OrthoDB" id="9812260at2"/>
<evidence type="ECO:0000259" key="4">
    <source>
        <dbReference type="PROSITE" id="PS50887"/>
    </source>
</evidence>
<dbReference type="PANTHER" id="PTHR45138:SF9">
    <property type="entry name" value="DIGUANYLATE CYCLASE DGCM-RELATED"/>
    <property type="match status" value="1"/>
</dbReference>
<dbReference type="GO" id="GO:1902201">
    <property type="term" value="P:negative regulation of bacterial-type flagellum-dependent cell motility"/>
    <property type="evidence" value="ECO:0007669"/>
    <property type="project" value="TreeGrafter"/>
</dbReference>
<dbReference type="PROSITE" id="PS50887">
    <property type="entry name" value="GGDEF"/>
    <property type="match status" value="1"/>
</dbReference>
<feature type="transmembrane region" description="Helical" evidence="3">
    <location>
        <begin position="6"/>
        <end position="25"/>
    </location>
</feature>
<feature type="domain" description="GGDEF" evidence="4">
    <location>
        <begin position="250"/>
        <end position="383"/>
    </location>
</feature>
<proteinExistence type="predicted"/>
<dbReference type="Pfam" id="PF00990">
    <property type="entry name" value="GGDEF"/>
    <property type="match status" value="1"/>
</dbReference>
<keyword evidence="5" id="KW-0808">Transferase</keyword>
<feature type="transmembrane region" description="Helical" evidence="3">
    <location>
        <begin position="116"/>
        <end position="139"/>
    </location>
</feature>
<feature type="transmembrane region" description="Helical" evidence="3">
    <location>
        <begin position="37"/>
        <end position="56"/>
    </location>
</feature>
<dbReference type="CDD" id="cd01949">
    <property type="entry name" value="GGDEF"/>
    <property type="match status" value="1"/>
</dbReference>
<reference evidence="5 6" key="1">
    <citation type="submission" date="2019-06" db="EMBL/GenBank/DDBJ databases">
        <authorList>
            <person name="Rodrigo-Torres L."/>
            <person name="Arahal R. D."/>
            <person name="Lucena T."/>
        </authorList>
    </citation>
    <scope>NUCLEOTIDE SEQUENCE [LARGE SCALE GENOMIC DNA]</scope>
    <source>
        <strain evidence="5 6">SW08-7</strain>
    </source>
</reference>
<dbReference type="NCBIfam" id="TIGR00254">
    <property type="entry name" value="GGDEF"/>
    <property type="match status" value="1"/>
</dbReference>
<dbReference type="RefSeq" id="WP_144767235.1">
    <property type="nucleotide sequence ID" value="NZ_CABFVH010000042.1"/>
</dbReference>
<dbReference type="FunFam" id="3.30.70.270:FF:000001">
    <property type="entry name" value="Diguanylate cyclase domain protein"/>
    <property type="match status" value="1"/>
</dbReference>
<feature type="transmembrane region" description="Helical" evidence="3">
    <location>
        <begin position="93"/>
        <end position="110"/>
    </location>
</feature>
<dbReference type="SUPFAM" id="SSF55073">
    <property type="entry name" value="Nucleotide cyclase"/>
    <property type="match status" value="1"/>
</dbReference>
<dbReference type="SMART" id="SM00267">
    <property type="entry name" value="GGDEF"/>
    <property type="match status" value="1"/>
</dbReference>
<evidence type="ECO:0000256" key="3">
    <source>
        <dbReference type="SAM" id="Phobius"/>
    </source>
</evidence>
<keyword evidence="5" id="KW-0548">Nucleotidyltransferase</keyword>
<feature type="transmembrane region" description="Helical" evidence="3">
    <location>
        <begin position="185"/>
        <end position="209"/>
    </location>
</feature>
<keyword evidence="3" id="KW-1133">Transmembrane helix</keyword>
<evidence type="ECO:0000256" key="1">
    <source>
        <dbReference type="ARBA" id="ARBA00012528"/>
    </source>
</evidence>
<evidence type="ECO:0000313" key="5">
    <source>
        <dbReference type="EMBL" id="VUF14916.1"/>
    </source>
</evidence>
<evidence type="ECO:0000256" key="2">
    <source>
        <dbReference type="ARBA" id="ARBA00034247"/>
    </source>
</evidence>
<dbReference type="InterPro" id="IPR029787">
    <property type="entry name" value="Nucleotide_cyclase"/>
</dbReference>
<protein>
    <recommendedName>
        <fullName evidence="1">diguanylate cyclase</fullName>
        <ecNumber evidence="1">2.7.7.65</ecNumber>
    </recommendedName>
</protein>
<dbReference type="Proteomes" id="UP000401717">
    <property type="component" value="Unassembled WGS sequence"/>
</dbReference>